<dbReference type="AlphaFoldDB" id="A0A6P8R9L0"/>
<dbReference type="FunFam" id="1.10.10.2100:FF:000002">
    <property type="entry name" value="cell growth-regulating nucleolar protein-like"/>
    <property type="match status" value="1"/>
</dbReference>
<dbReference type="GO" id="GO:0001750">
    <property type="term" value="C:photoreceptor outer segment"/>
    <property type="evidence" value="ECO:0007669"/>
    <property type="project" value="UniProtKB-SubCell"/>
</dbReference>
<dbReference type="GO" id="GO:0005730">
    <property type="term" value="C:nucleolus"/>
    <property type="evidence" value="ECO:0007669"/>
    <property type="project" value="TreeGrafter"/>
</dbReference>
<dbReference type="GO" id="GO:0008270">
    <property type="term" value="F:zinc ion binding"/>
    <property type="evidence" value="ECO:0007669"/>
    <property type="project" value="UniProtKB-KW"/>
</dbReference>
<evidence type="ECO:0000256" key="1">
    <source>
        <dbReference type="ARBA" id="ARBA00004123"/>
    </source>
</evidence>
<dbReference type="GO" id="GO:0003677">
    <property type="term" value="F:DNA binding"/>
    <property type="evidence" value="ECO:0007669"/>
    <property type="project" value="InterPro"/>
</dbReference>
<feature type="domain" description="Cell growth-regulating nucleolar protein-like winged helix" evidence="16">
    <location>
        <begin position="317"/>
        <end position="390"/>
    </location>
</feature>
<comment type="subunit">
    <text evidence="10">Interacts with PRMT5; this interaction is direct. Interacts with GNL2 and RPL23A. Interacts with nucleolin/NCL; this interaction is direct. Interacts with phosphorylated IRF3; this interaction impairs IRF3 DNA-binding activity.</text>
</comment>
<dbReference type="InterPro" id="IPR041010">
    <property type="entry name" value="Znf-ACC"/>
</dbReference>
<feature type="compositionally biased region" description="Basic and acidic residues" evidence="13">
    <location>
        <begin position="263"/>
        <end position="275"/>
    </location>
</feature>
<keyword evidence="6 12" id="KW-0863">Zinc-finger</keyword>
<evidence type="ECO:0000256" key="5">
    <source>
        <dbReference type="ARBA" id="ARBA00022737"/>
    </source>
</evidence>
<dbReference type="InterPro" id="IPR058719">
    <property type="entry name" value="WHD_LYAR"/>
</dbReference>
<dbReference type="SUPFAM" id="SSF57667">
    <property type="entry name" value="beta-beta-alpha zinc fingers"/>
    <property type="match status" value="2"/>
</dbReference>
<dbReference type="GO" id="GO:0005737">
    <property type="term" value="C:cytoplasm"/>
    <property type="evidence" value="ECO:0007669"/>
    <property type="project" value="UniProtKB-SubCell"/>
</dbReference>
<evidence type="ECO:0000313" key="20">
    <source>
        <dbReference type="RefSeq" id="XP_033805215.1"/>
    </source>
</evidence>
<dbReference type="InterPro" id="IPR036236">
    <property type="entry name" value="Znf_C2H2_sf"/>
</dbReference>
<protein>
    <recommendedName>
        <fullName evidence="11">Cell growth-regulating nucleolar protein</fullName>
    </recommendedName>
</protein>
<dbReference type="InterPro" id="IPR039999">
    <property type="entry name" value="LYAR"/>
</dbReference>
<evidence type="ECO:0000256" key="3">
    <source>
        <dbReference type="ARBA" id="ARBA00004504"/>
    </source>
</evidence>
<dbReference type="InterPro" id="IPR014898">
    <property type="entry name" value="Znf_C2H2_LYAR"/>
</dbReference>
<evidence type="ECO:0000259" key="15">
    <source>
        <dbReference type="Pfam" id="PF17848"/>
    </source>
</evidence>
<keyword evidence="17" id="KW-1185">Reference proteome</keyword>
<accession>A0A6P8R9L0</accession>
<dbReference type="RefSeq" id="XP_033805215.1">
    <property type="nucleotide sequence ID" value="XM_033949324.1"/>
</dbReference>
<evidence type="ECO:0000256" key="8">
    <source>
        <dbReference type="ARBA" id="ARBA00023054"/>
    </source>
</evidence>
<keyword evidence="8" id="KW-0175">Coiled coil</keyword>
<evidence type="ECO:0000256" key="9">
    <source>
        <dbReference type="ARBA" id="ARBA00023242"/>
    </source>
</evidence>
<dbReference type="Gene3D" id="3.30.1490.490">
    <property type="match status" value="1"/>
</dbReference>
<evidence type="ECO:0000313" key="19">
    <source>
        <dbReference type="RefSeq" id="XP_033805205.1"/>
    </source>
</evidence>
<keyword evidence="9" id="KW-0539">Nucleus</keyword>
<evidence type="ECO:0000256" key="13">
    <source>
        <dbReference type="SAM" id="MobiDB-lite"/>
    </source>
</evidence>
<dbReference type="Pfam" id="PF08790">
    <property type="entry name" value="zf-LYAR"/>
    <property type="match status" value="1"/>
</dbReference>
<keyword evidence="7" id="KW-0862">Zinc</keyword>
<feature type="region of interest" description="Disordered" evidence="13">
    <location>
        <begin position="149"/>
        <end position="299"/>
    </location>
</feature>
<name>A0A6P8R9L0_GEOSA</name>
<dbReference type="PROSITE" id="PS51804">
    <property type="entry name" value="ZF_C2HC_LYAR"/>
    <property type="match status" value="2"/>
</dbReference>
<feature type="compositionally biased region" description="Basic and acidic residues" evidence="13">
    <location>
        <begin position="156"/>
        <end position="168"/>
    </location>
</feature>
<evidence type="ECO:0000313" key="17">
    <source>
        <dbReference type="Proteomes" id="UP000515159"/>
    </source>
</evidence>
<evidence type="ECO:0000259" key="16">
    <source>
        <dbReference type="Pfam" id="PF25879"/>
    </source>
</evidence>
<dbReference type="OrthoDB" id="21474at2759"/>
<feature type="domain" description="Zinc finger C2H2 LYAR-type" evidence="14">
    <location>
        <begin position="31"/>
        <end position="58"/>
    </location>
</feature>
<dbReference type="FunFam" id="3.30.1490.490:FF:000001">
    <property type="entry name" value="cell growth-regulating nucleolar protein-like"/>
    <property type="match status" value="1"/>
</dbReference>
<feature type="compositionally biased region" description="Basic and acidic residues" evidence="13">
    <location>
        <begin position="224"/>
        <end position="234"/>
    </location>
</feature>
<evidence type="ECO:0000256" key="7">
    <source>
        <dbReference type="ARBA" id="ARBA00022833"/>
    </source>
</evidence>
<dbReference type="RefSeq" id="XP_033805195.1">
    <property type="nucleotide sequence ID" value="XM_033949304.1"/>
</dbReference>
<dbReference type="PANTHER" id="PTHR13100">
    <property type="entry name" value="CELL GROWTH-REGULATING NUCLEOLAR PROTEIN LYAR"/>
    <property type="match status" value="1"/>
</dbReference>
<evidence type="ECO:0000259" key="14">
    <source>
        <dbReference type="Pfam" id="PF08790"/>
    </source>
</evidence>
<reference evidence="18 19" key="1">
    <citation type="submission" date="2025-04" db="UniProtKB">
        <authorList>
            <consortium name="RefSeq"/>
        </authorList>
    </citation>
    <scope>IDENTIFICATION</scope>
</reference>
<dbReference type="CTD" id="55646"/>
<comment type="subcellular location">
    <subcellularLocation>
        <location evidence="3">Cell projection</location>
        <location evidence="3">Cilium</location>
        <location evidence="3">Photoreceptor outer segment</location>
    </subcellularLocation>
    <subcellularLocation>
        <location evidence="2">Cytoplasm</location>
    </subcellularLocation>
    <subcellularLocation>
        <location evidence="1">Nucleus</location>
    </subcellularLocation>
</comment>
<dbReference type="PANTHER" id="PTHR13100:SF10">
    <property type="entry name" value="CELL GROWTH-REGULATING NUCLEOLAR PROTEIN"/>
    <property type="match status" value="1"/>
</dbReference>
<evidence type="ECO:0000256" key="12">
    <source>
        <dbReference type="PROSITE-ProRule" id="PRU01145"/>
    </source>
</evidence>
<organism evidence="17 18">
    <name type="scientific">Geotrypetes seraphini</name>
    <name type="common">Gaboon caecilian</name>
    <name type="synonym">Caecilia seraphini</name>
    <dbReference type="NCBI Taxonomy" id="260995"/>
    <lineage>
        <taxon>Eukaryota</taxon>
        <taxon>Metazoa</taxon>
        <taxon>Chordata</taxon>
        <taxon>Craniata</taxon>
        <taxon>Vertebrata</taxon>
        <taxon>Euteleostomi</taxon>
        <taxon>Amphibia</taxon>
        <taxon>Gymnophiona</taxon>
        <taxon>Geotrypetes</taxon>
    </lineage>
</organism>
<gene>
    <name evidence="18 19 20" type="primary">LYAR</name>
</gene>
<evidence type="ECO:0000256" key="2">
    <source>
        <dbReference type="ARBA" id="ARBA00004496"/>
    </source>
</evidence>
<sequence length="391" mass="45018">MVFFTCNACGESLKKAQVEKHVNICRNCQCLSCIDCGKDFWGDDYKNHLKCMSEDQKYGGKGFEAKVNKGDVKQQQWIQRIHEVMKKPSISPNVQNILHQISAYDNIPRKKAKFQNWMKNSLKIHNQQLQDQVWELFSEAISTLILKEPVSQQEKSSQDVESHQRESELASGEANSVTKESNTKKKNRRERKEERQKAKKKEKKVLKLESQQEDLGKKGKKRERKDSLVDEDRVPGAALAVERKKKKQLRGKESATCSQMNGDGHHIEISEDGKTKASINKRKRNHSEGEPYFNPKKLNSEPNVLAEETEESVSRMKGKFNWKGTIKAVLNQAPDNEISIKKLRKKVLAQYYSVAGDSVYKSEEDLLATFNKKVRNNPKFRILKEKVKLLV</sequence>
<dbReference type="GeneID" id="117362629"/>
<dbReference type="GO" id="GO:0006364">
    <property type="term" value="P:rRNA processing"/>
    <property type="evidence" value="ECO:0007669"/>
    <property type="project" value="TreeGrafter"/>
</dbReference>
<dbReference type="Proteomes" id="UP000515159">
    <property type="component" value="Chromosome 1"/>
</dbReference>
<keyword evidence="4" id="KW-0479">Metal-binding</keyword>
<dbReference type="RefSeq" id="XP_033805205.1">
    <property type="nucleotide sequence ID" value="XM_033949314.1"/>
</dbReference>
<proteinExistence type="predicted"/>
<dbReference type="Pfam" id="PF25879">
    <property type="entry name" value="WHD_LYAR"/>
    <property type="match status" value="1"/>
</dbReference>
<evidence type="ECO:0000313" key="18">
    <source>
        <dbReference type="RefSeq" id="XP_033805195.1"/>
    </source>
</evidence>
<feature type="domain" description="Acetyl-coA carboxylase zinc finger" evidence="15">
    <location>
        <begin position="3"/>
        <end position="28"/>
    </location>
</feature>
<evidence type="ECO:0000256" key="6">
    <source>
        <dbReference type="ARBA" id="ARBA00022771"/>
    </source>
</evidence>
<dbReference type="KEGG" id="gsh:117362629"/>
<dbReference type="Pfam" id="PF17848">
    <property type="entry name" value="Zn_ribbon_ACC"/>
    <property type="match status" value="1"/>
</dbReference>
<dbReference type="Gene3D" id="1.10.10.2100">
    <property type="match status" value="1"/>
</dbReference>
<keyword evidence="5" id="KW-0677">Repeat</keyword>
<dbReference type="GO" id="GO:0000122">
    <property type="term" value="P:negative regulation of transcription by RNA polymerase II"/>
    <property type="evidence" value="ECO:0007669"/>
    <property type="project" value="UniProtKB-ARBA"/>
</dbReference>
<evidence type="ECO:0000256" key="4">
    <source>
        <dbReference type="ARBA" id="ARBA00022723"/>
    </source>
</evidence>
<evidence type="ECO:0000256" key="11">
    <source>
        <dbReference type="ARBA" id="ARBA00069216"/>
    </source>
</evidence>
<evidence type="ECO:0000256" key="10">
    <source>
        <dbReference type="ARBA" id="ARBA00063961"/>
    </source>
</evidence>